<accession>A0A3N2QA39</accession>
<reference evidence="15 16" key="1">
    <citation type="journal article" date="2018" name="Mol. Ecol.">
        <title>The obligate alkalophilic soda-lake fungus Sodiomyces alkalinus has shifted to a protein diet.</title>
        <authorList>
            <person name="Grum-Grzhimaylo A.A."/>
            <person name="Falkoski D.L."/>
            <person name="van den Heuvel J."/>
            <person name="Valero-Jimenez C.A."/>
            <person name="Min B."/>
            <person name="Choi I.G."/>
            <person name="Lipzen A."/>
            <person name="Daum C.G."/>
            <person name="Aanen D.K."/>
            <person name="Tsang A."/>
            <person name="Henrissat B."/>
            <person name="Bilanenko E.N."/>
            <person name="de Vries R.P."/>
            <person name="van Kan J.A.L."/>
            <person name="Grigoriev I.V."/>
            <person name="Debets A.J.M."/>
        </authorList>
    </citation>
    <scope>NUCLEOTIDE SEQUENCE [LARGE SCALE GENOMIC DNA]</scope>
    <source>
        <strain evidence="15 16">F11</strain>
    </source>
</reference>
<feature type="compositionally biased region" description="Basic and acidic residues" evidence="13">
    <location>
        <begin position="495"/>
        <end position="507"/>
    </location>
</feature>
<name>A0A3N2QA39_SODAK</name>
<keyword evidence="16" id="KW-1185">Reference proteome</keyword>
<sequence>MAGFGDAPYIEKLAIPAVSLLVIFLGYSSQYLFHTAEDLEPGPLSRRESIIFNTLLCCIWYTYYKTCTVDPGRYVFPSLPSLPSRADQKPQKPATDGRNDDEQDDERRREELSRRINANPNHYARWCRKCEAPKPPRAHHCRTCARCIPRMDHHCPWTTNCVSLTTFPHFLRFLSYTNLSLWYLARLLFARFAALWRVRHLPSYLGPSLASLVHLSLLAGVAFFASFALGLLLFSTARGWLLNTTSIEGWEMERHEELLRRRGRRKEHWWGDEDEKKEEDDAEDEDEDDDDYNDGGPRERIEFPYDLGFFENLSQAMGTRNVLAWPLPWAGNPVIAPTEGKGVGWEWEENGFNRREGLWPPPDPEKLRTQWPARADPARDGAVLPTYASTEEQVAAFRRRQEADLRRWRGNRSKLMAELEEVGAEHDDLPRRNKHDKREVKARAGWANSDGETLRDYGVDEETETDDQQQQQRQTTERADDDVPLAELLRRRKVPVKDAEGSRHSILERQLSQPARPHAFVTQRPSYDGSSKKNTHTQDTPSNSRGESFPILEAIPAPLLVASMTEPKSVARVFQKR</sequence>
<gene>
    <name evidence="11" type="primary">PFA4</name>
    <name evidence="15" type="ORF">SODALDRAFT_327841</name>
</gene>
<dbReference type="Proteomes" id="UP000272025">
    <property type="component" value="Unassembled WGS sequence"/>
</dbReference>
<dbReference type="InterPro" id="IPR001594">
    <property type="entry name" value="Palmitoyltrfase_DHHC"/>
</dbReference>
<dbReference type="InterPro" id="IPR033682">
    <property type="entry name" value="PFA4"/>
</dbReference>
<feature type="compositionally biased region" description="Basic and acidic residues" evidence="13">
    <location>
        <begin position="86"/>
        <end position="114"/>
    </location>
</feature>
<evidence type="ECO:0000256" key="9">
    <source>
        <dbReference type="ARBA" id="ARBA00023315"/>
    </source>
</evidence>
<feature type="region of interest" description="Disordered" evidence="13">
    <location>
        <begin position="422"/>
        <end position="549"/>
    </location>
</feature>
<keyword evidence="2 11" id="KW-0808">Transferase</keyword>
<evidence type="ECO:0000256" key="1">
    <source>
        <dbReference type="ARBA" id="ARBA00004141"/>
    </source>
</evidence>
<dbReference type="PANTHER" id="PTHR12246">
    <property type="entry name" value="PALMITOYLTRANSFERASE ZDHHC16"/>
    <property type="match status" value="1"/>
</dbReference>
<evidence type="ECO:0000256" key="4">
    <source>
        <dbReference type="ARBA" id="ARBA00022824"/>
    </source>
</evidence>
<feature type="transmembrane region" description="Helical" evidence="11 12">
    <location>
        <begin position="181"/>
        <end position="199"/>
    </location>
</feature>
<keyword evidence="9 11" id="KW-0012">Acyltransferase</keyword>
<dbReference type="Pfam" id="PF01529">
    <property type="entry name" value="DHHC"/>
    <property type="match status" value="1"/>
</dbReference>
<dbReference type="EC" id="2.3.1.225" evidence="11"/>
<keyword evidence="3 11" id="KW-0812">Transmembrane</keyword>
<comment type="catalytic activity">
    <reaction evidence="10 11 12">
        <text>L-cysteinyl-[protein] + hexadecanoyl-CoA = S-hexadecanoyl-L-cysteinyl-[protein] + CoA</text>
        <dbReference type="Rhea" id="RHEA:36683"/>
        <dbReference type="Rhea" id="RHEA-COMP:10131"/>
        <dbReference type="Rhea" id="RHEA-COMP:11032"/>
        <dbReference type="ChEBI" id="CHEBI:29950"/>
        <dbReference type="ChEBI" id="CHEBI:57287"/>
        <dbReference type="ChEBI" id="CHEBI:57379"/>
        <dbReference type="ChEBI" id="CHEBI:74151"/>
        <dbReference type="EC" id="2.3.1.225"/>
    </reaction>
</comment>
<feature type="compositionally biased region" description="Basic and acidic residues" evidence="13">
    <location>
        <begin position="423"/>
        <end position="442"/>
    </location>
</feature>
<dbReference type="PROSITE" id="PS50216">
    <property type="entry name" value="DHHC"/>
    <property type="match status" value="1"/>
</dbReference>
<evidence type="ECO:0000256" key="6">
    <source>
        <dbReference type="ARBA" id="ARBA00023136"/>
    </source>
</evidence>
<keyword evidence="8 11" id="KW-0449">Lipoprotein</keyword>
<evidence type="ECO:0000256" key="3">
    <source>
        <dbReference type="ARBA" id="ARBA00022692"/>
    </source>
</evidence>
<comment type="domain">
    <text evidence="11 12">The DHHC domain is required for palmitoyltransferase activity.</text>
</comment>
<dbReference type="GO" id="GO:0005789">
    <property type="term" value="C:endoplasmic reticulum membrane"/>
    <property type="evidence" value="ECO:0007669"/>
    <property type="project" value="UniProtKB-SubCell"/>
</dbReference>
<comment type="function">
    <text evidence="11">Mediates the reversible addition of palmitate to target proteins, thereby regulating their membrane association and biological function.</text>
</comment>
<keyword evidence="4 11" id="KW-0256">Endoplasmic reticulum</keyword>
<dbReference type="STRING" id="1314773.A0A3N2QA39"/>
<feature type="domain" description="Palmitoyltransferase DHHC" evidence="14">
    <location>
        <begin position="122"/>
        <end position="251"/>
    </location>
</feature>
<evidence type="ECO:0000259" key="14">
    <source>
        <dbReference type="Pfam" id="PF01529"/>
    </source>
</evidence>
<evidence type="ECO:0000256" key="10">
    <source>
        <dbReference type="ARBA" id="ARBA00048048"/>
    </source>
</evidence>
<evidence type="ECO:0000313" key="15">
    <source>
        <dbReference type="EMBL" id="ROT43634.1"/>
    </source>
</evidence>
<feature type="compositionally biased region" description="Acidic residues" evidence="13">
    <location>
        <begin position="272"/>
        <end position="293"/>
    </location>
</feature>
<keyword evidence="6 11" id="KW-0472">Membrane</keyword>
<comment type="caution">
    <text evidence="11">Lacks conserved residue(s) required for the propagation of feature annotation.</text>
</comment>
<dbReference type="InterPro" id="IPR039859">
    <property type="entry name" value="PFA4/ZDH16/20/ERF2-like"/>
</dbReference>
<organism evidence="15 16">
    <name type="scientific">Sodiomyces alkalinus (strain CBS 110278 / VKM F-3762 / F11)</name>
    <name type="common">Alkaliphilic filamentous fungus</name>
    <dbReference type="NCBI Taxonomy" id="1314773"/>
    <lineage>
        <taxon>Eukaryota</taxon>
        <taxon>Fungi</taxon>
        <taxon>Dikarya</taxon>
        <taxon>Ascomycota</taxon>
        <taxon>Pezizomycotina</taxon>
        <taxon>Sordariomycetes</taxon>
        <taxon>Hypocreomycetidae</taxon>
        <taxon>Glomerellales</taxon>
        <taxon>Plectosphaerellaceae</taxon>
        <taxon>Sodiomyces</taxon>
    </lineage>
</organism>
<evidence type="ECO:0000256" key="2">
    <source>
        <dbReference type="ARBA" id="ARBA00022679"/>
    </source>
</evidence>
<feature type="compositionally biased region" description="Polar residues" evidence="13">
    <location>
        <begin position="537"/>
        <end position="546"/>
    </location>
</feature>
<proteinExistence type="inferred from homology"/>
<dbReference type="EMBL" id="ML119051">
    <property type="protein sequence ID" value="ROT43634.1"/>
    <property type="molecule type" value="Genomic_DNA"/>
</dbReference>
<feature type="transmembrane region" description="Helical" evidence="11 12">
    <location>
        <begin position="211"/>
        <end position="234"/>
    </location>
</feature>
<evidence type="ECO:0000256" key="5">
    <source>
        <dbReference type="ARBA" id="ARBA00022989"/>
    </source>
</evidence>
<dbReference type="GO" id="GO:0019706">
    <property type="term" value="F:protein-cysteine S-palmitoyltransferase activity"/>
    <property type="evidence" value="ECO:0007669"/>
    <property type="project" value="UniProtKB-UniRule"/>
</dbReference>
<keyword evidence="7 11" id="KW-0564">Palmitate</keyword>
<evidence type="ECO:0000256" key="8">
    <source>
        <dbReference type="ARBA" id="ARBA00023288"/>
    </source>
</evidence>
<keyword evidence="5 11" id="KW-1133">Transmembrane helix</keyword>
<protein>
    <recommendedName>
        <fullName evidence="11">Palmitoyltransferase PFA4</fullName>
        <ecNumber evidence="11">2.3.1.225</ecNumber>
    </recommendedName>
    <alternativeName>
        <fullName evidence="11">Protein S-acyltransferase</fullName>
        <shortName evidence="11">PAT</shortName>
    </alternativeName>
    <alternativeName>
        <fullName evidence="11">Protein fatty acyltransferase 4</fullName>
    </alternativeName>
</protein>
<evidence type="ECO:0000256" key="11">
    <source>
        <dbReference type="HAMAP-Rule" id="MF_03199"/>
    </source>
</evidence>
<evidence type="ECO:0000256" key="12">
    <source>
        <dbReference type="RuleBase" id="RU079119"/>
    </source>
</evidence>
<feature type="region of interest" description="Disordered" evidence="13">
    <location>
        <begin position="270"/>
        <end position="298"/>
    </location>
</feature>
<feature type="active site" description="S-palmitoyl cysteine intermediate" evidence="11">
    <location>
        <position position="155"/>
    </location>
</feature>
<evidence type="ECO:0000313" key="16">
    <source>
        <dbReference type="Proteomes" id="UP000272025"/>
    </source>
</evidence>
<comment type="similarity">
    <text evidence="11">Belongs to the DHHC palmitoyltransferase family. PFA4 subfamily.</text>
</comment>
<feature type="transmembrane region" description="Helical" evidence="11 12">
    <location>
        <begin position="13"/>
        <end position="33"/>
    </location>
</feature>
<dbReference type="AlphaFoldDB" id="A0A3N2QA39"/>
<feature type="region of interest" description="Disordered" evidence="13">
    <location>
        <begin position="82"/>
        <end position="114"/>
    </location>
</feature>
<evidence type="ECO:0000256" key="7">
    <source>
        <dbReference type="ARBA" id="ARBA00023139"/>
    </source>
</evidence>
<dbReference type="OrthoDB" id="331948at2759"/>
<evidence type="ECO:0000256" key="13">
    <source>
        <dbReference type="SAM" id="MobiDB-lite"/>
    </source>
</evidence>
<comment type="subcellular location">
    <subcellularLocation>
        <location evidence="11">Endoplasmic reticulum membrane</location>
        <topology evidence="11">Multi-pass membrane protein</topology>
    </subcellularLocation>
    <subcellularLocation>
        <location evidence="1">Membrane</location>
        <topology evidence="1">Multi-pass membrane protein</topology>
    </subcellularLocation>
</comment>
<dbReference type="HAMAP" id="MF_03199">
    <property type="entry name" value="DHHC_PAT_PFA4"/>
    <property type="match status" value="1"/>
</dbReference>